<sequence length="543" mass="60232">MTQAIAEIGEDRIQAVMADAGDILLPGPVWLAWRQAGRMIAGAWHEGESLAGAVAASRAGLAGQTADTLEICLTQNWQPVAAQELGQAFANSARGLTGIGIRFGDRLTRIAPTTSIASNRAPLREIERLALLNRLTPAAFLEKAEILRFEAAQFLIIGDRCVRLWRGGQVVPPDAVGPDMLRDTIGGLSGWMLANLHSDGRMTYKYWPSRGVEAKSDNTIRQFMATVALGRIARRSGQAADAEAARRNLAYTLGKYYARAEGVGTIILDGKAKLGAMALAALAVLEFREAGLIGAETHQEEYDGLCAGVAHLWQTDGAFRTFLVPADRNDNQNFYPGEALLFWAALHRQTRDPVLAGKCLTSFRYYRDWHMAQPNPAFVPWHSQACVMLHEDLGHDDLARFVLDRNDWILEMQQWGGRLHPDFEGRFYNPARPDFGPPHASSTGVYMEGLADAWRLARRLGDSPRAARYALALRRGLRAIRQLQFRDREIDAFYISRPEAVMGGLRTEAYNNEIRVDNVQHCLMALLKLEAEPDFPWQEGTRA</sequence>
<accession>A0A3P5WBQ9</accession>
<name>A0A3P5WBQ9_9RHOB</name>
<dbReference type="RefSeq" id="WP_160144504.1">
    <property type="nucleotide sequence ID" value="NZ_UXAW01000026.1"/>
</dbReference>
<evidence type="ECO:0000313" key="1">
    <source>
        <dbReference type="EMBL" id="VDC19085.1"/>
    </source>
</evidence>
<dbReference type="Proteomes" id="UP000277498">
    <property type="component" value="Unassembled WGS sequence"/>
</dbReference>
<keyword evidence="2" id="KW-1185">Reference proteome</keyword>
<gene>
    <name evidence="1" type="ORF">XINFAN_00085</name>
</gene>
<dbReference type="AlphaFoldDB" id="A0A3P5WBQ9"/>
<evidence type="ECO:0000313" key="2">
    <source>
        <dbReference type="Proteomes" id="UP000277498"/>
    </source>
</evidence>
<reference evidence="1 2" key="1">
    <citation type="submission" date="2018-11" db="EMBL/GenBank/DDBJ databases">
        <authorList>
            <person name="Criscuolo A."/>
        </authorList>
    </citation>
    <scope>NUCLEOTIDE SEQUENCE [LARGE SCALE GENOMIC DNA]</scope>
    <source>
        <strain evidence="1">ACIP111625</strain>
    </source>
</reference>
<dbReference type="EMBL" id="UXAW01000026">
    <property type="protein sequence ID" value="VDC19085.1"/>
    <property type="molecule type" value="Genomic_DNA"/>
</dbReference>
<dbReference type="OrthoDB" id="9810718at2"/>
<proteinExistence type="predicted"/>
<organism evidence="1 2">
    <name type="scientific">Pseudogemmobacter humi</name>
    <dbReference type="NCBI Taxonomy" id="2483812"/>
    <lineage>
        <taxon>Bacteria</taxon>
        <taxon>Pseudomonadati</taxon>
        <taxon>Pseudomonadota</taxon>
        <taxon>Alphaproteobacteria</taxon>
        <taxon>Rhodobacterales</taxon>
        <taxon>Paracoccaceae</taxon>
        <taxon>Pseudogemmobacter</taxon>
    </lineage>
</organism>
<protein>
    <submittedName>
        <fullName evidence="1">Uncharacterized protein</fullName>
    </submittedName>
</protein>